<evidence type="ECO:0000313" key="1">
    <source>
        <dbReference type="EMBL" id="DAE27209.1"/>
    </source>
</evidence>
<accession>A0A8S5R7Z2</accession>
<proteinExistence type="predicted"/>
<name>A0A8S5R7Z2_9VIRU</name>
<protein>
    <submittedName>
        <fullName evidence="1">Uncharacterized protein</fullName>
    </submittedName>
</protein>
<sequence length="74" mass="8662">MEYKYDYTELDDMFLNSHSPQEIAAKLDRVAVFMTRCCMAVTSDESDILIQDLPDHIKFLDELSYDLRNVNPVK</sequence>
<dbReference type="EMBL" id="BK015831">
    <property type="protein sequence ID" value="DAE27209.1"/>
    <property type="molecule type" value="Genomic_DNA"/>
</dbReference>
<organism evidence="1">
    <name type="scientific">virus sp. ctuWX8</name>
    <dbReference type="NCBI Taxonomy" id="2826816"/>
    <lineage>
        <taxon>Viruses</taxon>
    </lineage>
</organism>
<reference evidence="1" key="1">
    <citation type="journal article" date="2021" name="Proc. Natl. Acad. Sci. U.S.A.">
        <title>A Catalog of Tens of Thousands of Viruses from Human Metagenomes Reveals Hidden Associations with Chronic Diseases.</title>
        <authorList>
            <person name="Tisza M.J."/>
            <person name="Buck C.B."/>
        </authorList>
    </citation>
    <scope>NUCLEOTIDE SEQUENCE</scope>
    <source>
        <strain evidence="1">CtuWX8</strain>
    </source>
</reference>